<evidence type="ECO:0000256" key="1">
    <source>
        <dbReference type="ARBA" id="ARBA00004496"/>
    </source>
</evidence>
<name>A0A183USR4_TOXCA</name>
<dbReference type="EC" id="2.1.1.211" evidence="9"/>
<keyword evidence="7 9" id="KW-0819">tRNA processing</keyword>
<evidence type="ECO:0000256" key="8">
    <source>
        <dbReference type="ARBA" id="ARBA00047957"/>
    </source>
</evidence>
<evidence type="ECO:0000256" key="9">
    <source>
        <dbReference type="RuleBase" id="RU368004"/>
    </source>
</evidence>
<dbReference type="PANTHER" id="PTHR21210">
    <property type="entry name" value="TRNA (URACIL-O(2)-)-METHYLTRANSFERASE-RELATED"/>
    <property type="match status" value="1"/>
</dbReference>
<accession>A0A183USR4</accession>
<evidence type="ECO:0000256" key="3">
    <source>
        <dbReference type="ARBA" id="ARBA00022490"/>
    </source>
</evidence>
<dbReference type="Pfam" id="PF07757">
    <property type="entry name" value="AdoMet_MTase"/>
    <property type="match status" value="2"/>
</dbReference>
<keyword evidence="4 9" id="KW-0489">Methyltransferase</keyword>
<evidence type="ECO:0000256" key="6">
    <source>
        <dbReference type="ARBA" id="ARBA00022691"/>
    </source>
</evidence>
<reference evidence="12" key="1">
    <citation type="submission" date="2016-06" db="UniProtKB">
        <authorList>
            <consortium name="WormBaseParasite"/>
        </authorList>
    </citation>
    <scope>IDENTIFICATION</scope>
</reference>
<dbReference type="WBParaSite" id="TCNE_0001153401-mRNA-1">
    <property type="protein sequence ID" value="TCNE_0001153401-mRNA-1"/>
    <property type="gene ID" value="TCNE_0001153401"/>
</dbReference>
<dbReference type="GO" id="GO:0005737">
    <property type="term" value="C:cytoplasm"/>
    <property type="evidence" value="ECO:0007669"/>
    <property type="project" value="UniProtKB-SubCell"/>
</dbReference>
<comment type="catalytic activity">
    <reaction evidence="8 9">
        <text>uridine(44) in tRNA(Ser) + S-adenosyl-L-methionine = 2'-O-methyluridine(44) in tRNA(Ser) + S-adenosyl-L-homocysteine + H(+)</text>
        <dbReference type="Rhea" id="RHEA:43100"/>
        <dbReference type="Rhea" id="RHEA-COMP:10339"/>
        <dbReference type="Rhea" id="RHEA-COMP:10340"/>
        <dbReference type="ChEBI" id="CHEBI:15378"/>
        <dbReference type="ChEBI" id="CHEBI:57856"/>
        <dbReference type="ChEBI" id="CHEBI:59789"/>
        <dbReference type="ChEBI" id="CHEBI:65315"/>
        <dbReference type="ChEBI" id="CHEBI:74478"/>
        <dbReference type="EC" id="2.1.1.211"/>
    </reaction>
</comment>
<keyword evidence="3 9" id="KW-0963">Cytoplasm</keyword>
<keyword evidence="10" id="KW-1133">Transmembrane helix</keyword>
<keyword evidence="5 9" id="KW-0808">Transferase</keyword>
<evidence type="ECO:0000256" key="2">
    <source>
        <dbReference type="ARBA" id="ARBA00009056"/>
    </source>
</evidence>
<feature type="transmembrane region" description="Helical" evidence="10">
    <location>
        <begin position="193"/>
        <end position="218"/>
    </location>
</feature>
<evidence type="ECO:0000256" key="5">
    <source>
        <dbReference type="ARBA" id="ARBA00022679"/>
    </source>
</evidence>
<evidence type="ECO:0000256" key="7">
    <source>
        <dbReference type="ARBA" id="ARBA00022694"/>
    </source>
</evidence>
<evidence type="ECO:0000313" key="11">
    <source>
        <dbReference type="Proteomes" id="UP000050794"/>
    </source>
</evidence>
<keyword evidence="6 9" id="KW-0949">S-adenosyl-L-methionine</keyword>
<keyword evidence="10" id="KW-0472">Membrane</keyword>
<feature type="transmembrane region" description="Helical" evidence="10">
    <location>
        <begin position="238"/>
        <end position="258"/>
    </location>
</feature>
<dbReference type="PANTHER" id="PTHR21210:SF0">
    <property type="entry name" value="TRNA (URACIL-O(2)-)-METHYLTRANSFERASE-RELATED"/>
    <property type="match status" value="1"/>
</dbReference>
<dbReference type="InterPro" id="IPR011671">
    <property type="entry name" value="tRNA_uracil_MeTrfase"/>
</dbReference>
<organism evidence="11 12">
    <name type="scientific">Toxocara canis</name>
    <name type="common">Canine roundworm</name>
    <dbReference type="NCBI Taxonomy" id="6265"/>
    <lineage>
        <taxon>Eukaryota</taxon>
        <taxon>Metazoa</taxon>
        <taxon>Ecdysozoa</taxon>
        <taxon>Nematoda</taxon>
        <taxon>Chromadorea</taxon>
        <taxon>Rhabditida</taxon>
        <taxon>Spirurina</taxon>
        <taxon>Ascaridomorpha</taxon>
        <taxon>Ascaridoidea</taxon>
        <taxon>Toxocaridae</taxon>
        <taxon>Toxocara</taxon>
    </lineage>
</organism>
<evidence type="ECO:0000313" key="12">
    <source>
        <dbReference type="WBParaSite" id="TCNE_0001153401-mRNA-1"/>
    </source>
</evidence>
<protein>
    <recommendedName>
        <fullName evidence="9">tRNA (uracil-O(2)-)-methyltransferase</fullName>
        <ecNumber evidence="9">2.1.1.211</ecNumber>
    </recommendedName>
</protein>
<sequence length="464" mass="53482">LQLIELWRDHCNAINRRLFGIKLLKANDENYADVLSMLKLSPIHGLEVRKFIPKSDLFSNRAYEASAFTGEFQVDFWPCVLDEKRHPHVPFRYQLQLRDVSSDDNTLTCELQAFGNAGEQEISWMRDFAFPGLLRWLKNINLDGTCVKSHRLIGIDEFTQTYLGLKENLGREIASKWRERTDPQKFVFEDCAIAAYLILSFIFLCNYGFFLLQLSVYVADKLLLYIELWRSQKMRPHCFCDVGCGNGLLVYLLCSQMFHGYGVDIRRRNIWDDFRGTDLREQSLNPEKDLLEGTDFLIGNHSDELTPWIPVLAARIPSTKRRCIIGRIPDGGLPPDTEQVRNCSQLPNNLRQALTLRVFNYLLSLGTNEASEWRRGDSVPLSRVIELLSTAEKEQLKDSNGGLQTFLKNQHQVFKVMQGRVSIRDWAVEGKRRVEGKTKTTACWFKLHHPDGCPLSDDLCSFAH</sequence>
<evidence type="ECO:0000256" key="4">
    <source>
        <dbReference type="ARBA" id="ARBA00022603"/>
    </source>
</evidence>
<dbReference type="GO" id="GO:0030488">
    <property type="term" value="P:tRNA methylation"/>
    <property type="evidence" value="ECO:0007669"/>
    <property type="project" value="UniProtKB-UniRule"/>
</dbReference>
<dbReference type="AlphaFoldDB" id="A0A183USR4"/>
<keyword evidence="11" id="KW-1185">Reference proteome</keyword>
<dbReference type="GO" id="GO:0141101">
    <property type="term" value="F:tRNA(Ser) (uridine(44)-2'-O-)-methyltransferase activity"/>
    <property type="evidence" value="ECO:0007669"/>
    <property type="project" value="UniProtKB-EC"/>
</dbReference>
<comment type="similarity">
    <text evidence="2 9">Belongs to the TRM44 family.</text>
</comment>
<comment type="subcellular location">
    <subcellularLocation>
        <location evidence="1 9">Cytoplasm</location>
    </subcellularLocation>
</comment>
<comment type="function">
    <text evidence="9">Adenosyl-L-methionine (AdoMet)-dependent tRNA (uracil-O(2)-)-methyltransferase.</text>
</comment>
<dbReference type="Proteomes" id="UP000050794">
    <property type="component" value="Unassembled WGS sequence"/>
</dbReference>
<proteinExistence type="inferred from homology"/>
<keyword evidence="10" id="KW-0812">Transmembrane</keyword>
<evidence type="ECO:0000256" key="10">
    <source>
        <dbReference type="SAM" id="Phobius"/>
    </source>
</evidence>